<organism evidence="1 2">
    <name type="scientific">Larkinella punicea</name>
    <dbReference type="NCBI Taxonomy" id="2315727"/>
    <lineage>
        <taxon>Bacteria</taxon>
        <taxon>Pseudomonadati</taxon>
        <taxon>Bacteroidota</taxon>
        <taxon>Cytophagia</taxon>
        <taxon>Cytophagales</taxon>
        <taxon>Spirosomataceae</taxon>
        <taxon>Larkinella</taxon>
    </lineage>
</organism>
<proteinExistence type="predicted"/>
<dbReference type="AlphaFoldDB" id="A0A368JTP5"/>
<evidence type="ECO:0000313" key="1">
    <source>
        <dbReference type="EMBL" id="RCR69983.1"/>
    </source>
</evidence>
<reference evidence="1 2" key="1">
    <citation type="submission" date="2018-07" db="EMBL/GenBank/DDBJ databases">
        <title>Genome analysis of Larkinella rosea.</title>
        <authorList>
            <person name="Zhou Z."/>
            <person name="Wang G."/>
        </authorList>
    </citation>
    <scope>NUCLEOTIDE SEQUENCE [LARGE SCALE GENOMIC DNA]</scope>
    <source>
        <strain evidence="2">zzj9</strain>
    </source>
</reference>
<name>A0A368JTP5_9BACT</name>
<evidence type="ECO:0000313" key="2">
    <source>
        <dbReference type="Proteomes" id="UP000253383"/>
    </source>
</evidence>
<dbReference type="InterPro" id="IPR040871">
    <property type="entry name" value="HopA1"/>
</dbReference>
<protein>
    <submittedName>
        <fullName evidence="1">Uncharacterized protein</fullName>
    </submittedName>
</protein>
<dbReference type="Pfam" id="PF17914">
    <property type="entry name" value="HopA1"/>
    <property type="match status" value="1"/>
</dbReference>
<gene>
    <name evidence="1" type="ORF">DUE52_09150</name>
</gene>
<keyword evidence="2" id="KW-1185">Reference proteome</keyword>
<comment type="caution">
    <text evidence="1">The sequence shown here is derived from an EMBL/GenBank/DDBJ whole genome shotgun (WGS) entry which is preliminary data.</text>
</comment>
<accession>A0A368JTP5</accession>
<sequence length="616" mass="70473">MIRNAMMTEKATDNGTLEAIERIVRSIRISEDRQRIFLDGQDQTDLIGRKMLEEGYIFDTSDLRAVLQVWIYRLHYIRPGQPPIDEPTDIDRFTYADTGIKFDFWNTGRWRYTTGPSRPSRFSNEVVLLKGSKARWVSGGQYLETGIANESGWIVLESNEPTHQFGSLSDGVKFNWVYGRHLSDDDDRGFIRFYFNLKPTKAAVACLVREIQNCFNLHEVPFTLKFIGDPEKCDRADSSVLYTDHRYLNLVTVLLQNIYQELHRNSALRENVPLFTRKLAPGLGMAEEPDTGTSFGLDRSFQLADALIAVGTNPETEIRKNAVLDFLREKEFDPNHFYKNPSSPVQFQFLFDHFEELDRVARGEAEPGGGDDGFRVVRFRLIDETDWFGQPGFSRKPYLLAALRIAIQLCREAIWYYDDCTGNWSCNWLTYRPTPDRKNVTYRLLDDSFEEGVCGIRFFLNTVLIKCYQSELLAFVIANARPAGSAFESLEGLSEPVWKLKDPDLEQGLKVVFAKPVQSPGTSQHNLNGTVFISSKEVKDVQDGLSEGLPDEKVADALIERYLNQGRPLGNGYGESEPERSDLFCPNFRFGLAGLGYYFLHVYDPRQFKPIDLSKQ</sequence>
<dbReference type="EMBL" id="QOWE01000006">
    <property type="protein sequence ID" value="RCR69983.1"/>
    <property type="molecule type" value="Genomic_DNA"/>
</dbReference>
<dbReference type="Proteomes" id="UP000253383">
    <property type="component" value="Unassembled WGS sequence"/>
</dbReference>